<name>A0A5D3WPS2_9BACT</name>
<comment type="similarity">
    <text evidence="1">Belongs to the acetyl-CoA hydrolase/transferase family.</text>
</comment>
<dbReference type="InterPro" id="IPR046433">
    <property type="entry name" value="ActCoA_hydro"/>
</dbReference>
<dbReference type="InterPro" id="IPR038460">
    <property type="entry name" value="AcetylCoA_hyd_C_sf"/>
</dbReference>
<dbReference type="PANTHER" id="PTHR21432:SF20">
    <property type="entry name" value="ACETYL-COA HYDROLASE"/>
    <property type="match status" value="1"/>
</dbReference>
<keyword evidence="6" id="KW-1185">Reference proteome</keyword>
<sequence length="445" mass="48392">MQKEAMEQGADWREVYRSRITTPDEAVKAIKSGDRVFLTGNASVPLPLLDALVRRAPELRDVEICHPLTICPDDYVAPEMEGHLRVNSMFISANVRRAINEGRADFTPVMLSEFPLLFKNGHLPLDVALVHVSPPDENGVCSMGAESGLTISAAEVAKTVIALVNEQMPRTLGDTAFPIERMDYIVPADTPLFEMPMGDDADGDVVEGIAAHIAGLIPDGATMQMGIGAIPNAVLRFLKDKKDLGVHSELISDGVIDLVEAGVLTGARKTLHPGKIICGFLLGTKRLYDWVDNNPLVELHRTEYVNDPFVVAQNERMVAINSAIEIDLTGQVCADSIGTRMHSAVGGQLDFIYGASRSRGGVPIIALPSTSTLRDGSVVSRIVPTLKTGAGVVTSRNHVHYVVTEYGVADLYGKTVRQRTAALIEIAHPRFRDEIREKAKELKYL</sequence>
<gene>
    <name evidence="5" type="ORF">EDC39_103264</name>
</gene>
<dbReference type="Gene3D" id="3.30.750.70">
    <property type="entry name" value="4-hydroxybutyrate coenzyme like domains"/>
    <property type="match status" value="1"/>
</dbReference>
<dbReference type="AlphaFoldDB" id="A0A5D3WPS2"/>
<keyword evidence="5" id="KW-0378">Hydrolase</keyword>
<evidence type="ECO:0000256" key="2">
    <source>
        <dbReference type="ARBA" id="ARBA00022679"/>
    </source>
</evidence>
<evidence type="ECO:0000256" key="1">
    <source>
        <dbReference type="ARBA" id="ARBA00009632"/>
    </source>
</evidence>
<feature type="domain" description="Acetyl-CoA hydrolase/transferase N-terminal" evidence="3">
    <location>
        <begin position="15"/>
        <end position="189"/>
    </location>
</feature>
<dbReference type="Pfam" id="PF02550">
    <property type="entry name" value="AcetylCoA_hydro"/>
    <property type="match status" value="1"/>
</dbReference>
<evidence type="ECO:0000259" key="3">
    <source>
        <dbReference type="Pfam" id="PF02550"/>
    </source>
</evidence>
<accession>A0A5D3WPS2</accession>
<dbReference type="EMBL" id="VNIB01000003">
    <property type="protein sequence ID" value="TYO99418.1"/>
    <property type="molecule type" value="Genomic_DNA"/>
</dbReference>
<dbReference type="Proteomes" id="UP000324159">
    <property type="component" value="Unassembled WGS sequence"/>
</dbReference>
<reference evidence="5 6" key="1">
    <citation type="submission" date="2019-07" db="EMBL/GenBank/DDBJ databases">
        <title>Genomic Encyclopedia of Type Strains, Phase IV (KMG-IV): sequencing the most valuable type-strain genomes for metagenomic binning, comparative biology and taxonomic classification.</title>
        <authorList>
            <person name="Goeker M."/>
        </authorList>
    </citation>
    <scope>NUCLEOTIDE SEQUENCE [LARGE SCALE GENOMIC DNA]</scope>
    <source>
        <strain evidence="5 6">SS015</strain>
    </source>
</reference>
<dbReference type="Pfam" id="PF13336">
    <property type="entry name" value="AcetylCoA_hyd_C"/>
    <property type="match status" value="1"/>
</dbReference>
<organism evidence="5 6">
    <name type="scientific">Geothermobacter ehrlichii</name>
    <dbReference type="NCBI Taxonomy" id="213224"/>
    <lineage>
        <taxon>Bacteria</taxon>
        <taxon>Pseudomonadati</taxon>
        <taxon>Thermodesulfobacteriota</taxon>
        <taxon>Desulfuromonadia</taxon>
        <taxon>Desulfuromonadales</taxon>
        <taxon>Geothermobacteraceae</taxon>
        <taxon>Geothermobacter</taxon>
    </lineage>
</organism>
<proteinExistence type="inferred from homology"/>
<evidence type="ECO:0000259" key="4">
    <source>
        <dbReference type="Pfam" id="PF13336"/>
    </source>
</evidence>
<keyword evidence="2" id="KW-0808">Transferase</keyword>
<dbReference type="InterPro" id="IPR003702">
    <property type="entry name" value="ActCoA_hydro_N"/>
</dbReference>
<dbReference type="Gene3D" id="3.40.1080.10">
    <property type="entry name" value="Glutaconate Coenzyme A-transferase"/>
    <property type="match status" value="1"/>
</dbReference>
<protein>
    <submittedName>
        <fullName evidence="5">Acetyl-CoA hydrolase</fullName>
    </submittedName>
</protein>
<evidence type="ECO:0000313" key="6">
    <source>
        <dbReference type="Proteomes" id="UP000324159"/>
    </source>
</evidence>
<dbReference type="InterPro" id="IPR037171">
    <property type="entry name" value="NagB/RpiA_transferase-like"/>
</dbReference>
<feature type="domain" description="Acetyl-CoA hydrolase/transferase C-terminal" evidence="4">
    <location>
        <begin position="283"/>
        <end position="439"/>
    </location>
</feature>
<evidence type="ECO:0000313" key="5">
    <source>
        <dbReference type="EMBL" id="TYO99418.1"/>
    </source>
</evidence>
<dbReference type="InterPro" id="IPR026888">
    <property type="entry name" value="AcetylCoA_hyd_C"/>
</dbReference>
<dbReference type="GO" id="GO:0016787">
    <property type="term" value="F:hydrolase activity"/>
    <property type="evidence" value="ECO:0007669"/>
    <property type="project" value="UniProtKB-KW"/>
</dbReference>
<dbReference type="GO" id="GO:0006083">
    <property type="term" value="P:acetate metabolic process"/>
    <property type="evidence" value="ECO:0007669"/>
    <property type="project" value="InterPro"/>
</dbReference>
<dbReference type="GO" id="GO:0008775">
    <property type="term" value="F:acetate CoA-transferase activity"/>
    <property type="evidence" value="ECO:0007669"/>
    <property type="project" value="InterPro"/>
</dbReference>
<dbReference type="Gene3D" id="3.40.1080.20">
    <property type="entry name" value="Acetyl-CoA hydrolase/transferase C-terminal domain"/>
    <property type="match status" value="1"/>
</dbReference>
<dbReference type="SUPFAM" id="SSF100950">
    <property type="entry name" value="NagB/RpiA/CoA transferase-like"/>
    <property type="match status" value="2"/>
</dbReference>
<dbReference type="PANTHER" id="PTHR21432">
    <property type="entry name" value="ACETYL-COA HYDROLASE-RELATED"/>
    <property type="match status" value="1"/>
</dbReference>
<comment type="caution">
    <text evidence="5">The sequence shown here is derived from an EMBL/GenBank/DDBJ whole genome shotgun (WGS) entry which is preliminary data.</text>
</comment>